<accession>A0A367ZQH9</accession>
<gene>
    <name evidence="1" type="ORF">OZSIB_3488</name>
</gene>
<evidence type="ECO:0000313" key="2">
    <source>
        <dbReference type="Proteomes" id="UP000252355"/>
    </source>
</evidence>
<dbReference type="Proteomes" id="UP000252355">
    <property type="component" value="Unassembled WGS sequence"/>
</dbReference>
<name>A0A367ZQH9_9BACT</name>
<dbReference type="AlphaFoldDB" id="A0A367ZQH9"/>
<reference evidence="1 2" key="1">
    <citation type="submission" date="2018-05" db="EMBL/GenBank/DDBJ databases">
        <title>A metagenomic window into the 2 km-deep terrestrial subsurface aquifer revealed taxonomically and functionally diverse microbial community comprising novel uncultured bacterial lineages.</title>
        <authorList>
            <person name="Kadnikov V.V."/>
            <person name="Mardanov A.V."/>
            <person name="Beletsky A.V."/>
            <person name="Banks D."/>
            <person name="Pimenov N.V."/>
            <person name="Frank Y.A."/>
            <person name="Karnachuk O.V."/>
            <person name="Ravin N.V."/>
        </authorList>
    </citation>
    <scope>NUCLEOTIDE SEQUENCE [LARGE SCALE GENOMIC DNA]</scope>
    <source>
        <strain evidence="1">BY5</strain>
    </source>
</reference>
<proteinExistence type="predicted"/>
<evidence type="ECO:0000313" key="1">
    <source>
        <dbReference type="EMBL" id="RCK80306.1"/>
    </source>
</evidence>
<dbReference type="EMBL" id="QOQW01000007">
    <property type="protein sequence ID" value="RCK80306.1"/>
    <property type="molecule type" value="Genomic_DNA"/>
</dbReference>
<sequence>MVPPWNHGSGMKSCGVPQAGPFELAGPMPLTAGLPRG</sequence>
<comment type="caution">
    <text evidence="1">The sequence shown here is derived from an EMBL/GenBank/DDBJ whole genome shotgun (WGS) entry which is preliminary data.</text>
</comment>
<protein>
    <submittedName>
        <fullName evidence="1">Uncharacterized protein</fullName>
    </submittedName>
</protein>
<organism evidence="1 2">
    <name type="scientific">Candidatus Ozemobacter sibiricus</name>
    <dbReference type="NCBI Taxonomy" id="2268124"/>
    <lineage>
        <taxon>Bacteria</taxon>
        <taxon>Candidatus Ozemobacteria</taxon>
        <taxon>Candidatus Ozemobacterales</taxon>
        <taxon>Candidatus Ozemobacteraceae</taxon>
        <taxon>Candidatus Ozemobacter</taxon>
    </lineage>
</organism>